<dbReference type="EMBL" id="NJET01000068">
    <property type="protein sequence ID" value="PHH62560.1"/>
    <property type="molecule type" value="Genomic_DNA"/>
</dbReference>
<feature type="domain" description="DUF5672" evidence="1">
    <location>
        <begin position="122"/>
        <end position="253"/>
    </location>
</feature>
<dbReference type="InterPro" id="IPR043729">
    <property type="entry name" value="DUF5672"/>
</dbReference>
<evidence type="ECO:0000313" key="3">
    <source>
        <dbReference type="Proteomes" id="UP000226192"/>
    </source>
</evidence>
<dbReference type="Pfam" id="PF18922">
    <property type="entry name" value="DUF5672"/>
    <property type="match status" value="1"/>
</dbReference>
<dbReference type="STRING" id="1399860.A0A2C5Y551"/>
<keyword evidence="3" id="KW-1185">Reference proteome</keyword>
<dbReference type="OrthoDB" id="10025998at2759"/>
<name>A0A2C5Y551_9HYPO</name>
<proteinExistence type="predicted"/>
<evidence type="ECO:0000259" key="1">
    <source>
        <dbReference type="Pfam" id="PF18922"/>
    </source>
</evidence>
<gene>
    <name evidence="2" type="ORF">CDD81_6875</name>
</gene>
<reference evidence="2 3" key="1">
    <citation type="submission" date="2017-06" db="EMBL/GenBank/DDBJ databases">
        <title>Ant-infecting Ophiocordyceps genomes reveal a high diversity of potential behavioral manipulation genes and a possible major role for enterotoxins.</title>
        <authorList>
            <person name="De Bekker C."/>
            <person name="Evans H.C."/>
            <person name="Brachmann A."/>
            <person name="Hughes D.P."/>
        </authorList>
    </citation>
    <scope>NUCLEOTIDE SEQUENCE [LARGE SCALE GENOMIC DNA]</scope>
    <source>
        <strain evidence="2 3">Map64</strain>
    </source>
</reference>
<dbReference type="AlphaFoldDB" id="A0A2C5Y551"/>
<accession>A0A2C5Y551</accession>
<evidence type="ECO:0000313" key="2">
    <source>
        <dbReference type="EMBL" id="PHH62560.1"/>
    </source>
</evidence>
<sequence>MLVSTPWRPQLSRLYRLLLVALVCTACIAALASTTLSLHRLSHHQPRSCTSTASHARALNASKLALLIENRPLPVLAPLLLHFVAVLPSDWRFLFLGSDASLALLNASAPVRRRLETGKLTLAPIPSNMSTAGQEMVSRFLTDPWLYRVAAAQARWLLIFQTDSMLCANSRFHVDSFLAYDWVGAPWVPDGHWGGNGGLSLRRVEPILDVLRNQVRANDSEPEDVWLAERLAHRPGANPANGSVSMKFSGEMHSGVPETLVANTTLDTSPASHLVHGIDDWRHGFYEPMGYHTGGSGVWLHSAVWGTPQLRHHIWGYCPEVKMTLAMDLARYVPGSCNSRWA</sequence>
<organism evidence="2 3">
    <name type="scientific">Ophiocordyceps australis</name>
    <dbReference type="NCBI Taxonomy" id="1399860"/>
    <lineage>
        <taxon>Eukaryota</taxon>
        <taxon>Fungi</taxon>
        <taxon>Dikarya</taxon>
        <taxon>Ascomycota</taxon>
        <taxon>Pezizomycotina</taxon>
        <taxon>Sordariomycetes</taxon>
        <taxon>Hypocreomycetidae</taxon>
        <taxon>Hypocreales</taxon>
        <taxon>Ophiocordycipitaceae</taxon>
        <taxon>Ophiocordyceps</taxon>
    </lineage>
</organism>
<comment type="caution">
    <text evidence="2">The sequence shown here is derived from an EMBL/GenBank/DDBJ whole genome shotgun (WGS) entry which is preliminary data.</text>
</comment>
<protein>
    <recommendedName>
        <fullName evidence="1">DUF5672 domain-containing protein</fullName>
    </recommendedName>
</protein>
<dbReference type="Proteomes" id="UP000226192">
    <property type="component" value="Unassembled WGS sequence"/>
</dbReference>